<dbReference type="PANTHER" id="PTHR47371:SF3">
    <property type="entry name" value="PHOSPHOGLYCEROL TRANSFERASE I"/>
    <property type="match status" value="1"/>
</dbReference>
<keyword evidence="6 7" id="KW-0472">Membrane</keyword>
<evidence type="ECO:0000256" key="1">
    <source>
        <dbReference type="ARBA" id="ARBA00004651"/>
    </source>
</evidence>
<dbReference type="CDD" id="cd16015">
    <property type="entry name" value="LTA_synthase"/>
    <property type="match status" value="1"/>
</dbReference>
<dbReference type="InterPro" id="IPR050448">
    <property type="entry name" value="OpgB/LTA_synthase_biosynth"/>
</dbReference>
<dbReference type="Pfam" id="PF00884">
    <property type="entry name" value="Sulfatase"/>
    <property type="match status" value="1"/>
</dbReference>
<proteinExistence type="predicted"/>
<dbReference type="PANTHER" id="PTHR47371">
    <property type="entry name" value="LIPOTEICHOIC ACID SYNTHASE"/>
    <property type="match status" value="1"/>
</dbReference>
<feature type="transmembrane region" description="Helical" evidence="7">
    <location>
        <begin position="61"/>
        <end position="78"/>
    </location>
</feature>
<evidence type="ECO:0000313" key="9">
    <source>
        <dbReference type="EMBL" id="MDR7360557.1"/>
    </source>
</evidence>
<keyword evidence="4 7" id="KW-0812">Transmembrane</keyword>
<feature type="domain" description="Sulfatase N-terminal" evidence="8">
    <location>
        <begin position="252"/>
        <end position="533"/>
    </location>
</feature>
<dbReference type="SUPFAM" id="SSF53649">
    <property type="entry name" value="Alkaline phosphatase-like"/>
    <property type="match status" value="1"/>
</dbReference>
<name>A0ABU2BPJ9_9ACTN</name>
<comment type="caution">
    <text evidence="9">The sequence shown here is derived from an EMBL/GenBank/DDBJ whole genome shotgun (WGS) entry which is preliminary data.</text>
</comment>
<evidence type="ECO:0000256" key="4">
    <source>
        <dbReference type="ARBA" id="ARBA00022692"/>
    </source>
</evidence>
<protein>
    <submittedName>
        <fullName evidence="9">Phosphoglycerol transferase MdoB-like AlkP superfamily enzyme</fullName>
    </submittedName>
</protein>
<reference evidence="9 10" key="1">
    <citation type="submission" date="2023-07" db="EMBL/GenBank/DDBJ databases">
        <title>Sequencing the genomes of 1000 actinobacteria strains.</title>
        <authorList>
            <person name="Klenk H.-P."/>
        </authorList>
    </citation>
    <scope>NUCLEOTIDE SEQUENCE [LARGE SCALE GENOMIC DNA]</scope>
    <source>
        <strain evidence="9 10">DSM 19426</strain>
    </source>
</reference>
<evidence type="ECO:0000256" key="6">
    <source>
        <dbReference type="ARBA" id="ARBA00023136"/>
    </source>
</evidence>
<keyword evidence="3" id="KW-1003">Cell membrane</keyword>
<dbReference type="InterPro" id="IPR000917">
    <property type="entry name" value="Sulfatase_N"/>
</dbReference>
<feature type="transmembrane region" description="Helical" evidence="7">
    <location>
        <begin position="112"/>
        <end position="134"/>
    </location>
</feature>
<feature type="transmembrane region" description="Helical" evidence="7">
    <location>
        <begin position="37"/>
        <end position="54"/>
    </location>
</feature>
<gene>
    <name evidence="9" type="ORF">J2S63_000110</name>
</gene>
<evidence type="ECO:0000256" key="5">
    <source>
        <dbReference type="ARBA" id="ARBA00022989"/>
    </source>
</evidence>
<dbReference type="EMBL" id="JAVDYG010000001">
    <property type="protein sequence ID" value="MDR7360557.1"/>
    <property type="molecule type" value="Genomic_DNA"/>
</dbReference>
<comment type="subcellular location">
    <subcellularLocation>
        <location evidence="1">Cell membrane</location>
        <topology evidence="1">Multi-pass membrane protein</topology>
    </subcellularLocation>
</comment>
<dbReference type="InterPro" id="IPR017850">
    <property type="entry name" value="Alkaline_phosphatase_core_sf"/>
</dbReference>
<dbReference type="Proteomes" id="UP001183648">
    <property type="component" value="Unassembled WGS sequence"/>
</dbReference>
<comment type="pathway">
    <text evidence="2">Cell wall biogenesis; lipoteichoic acid biosynthesis.</text>
</comment>
<evidence type="ECO:0000256" key="7">
    <source>
        <dbReference type="SAM" id="Phobius"/>
    </source>
</evidence>
<evidence type="ECO:0000259" key="8">
    <source>
        <dbReference type="Pfam" id="PF00884"/>
    </source>
</evidence>
<evidence type="ECO:0000256" key="3">
    <source>
        <dbReference type="ARBA" id="ARBA00022475"/>
    </source>
</evidence>
<organism evidence="9 10">
    <name type="scientific">Nocardioides marmoribigeumensis</name>
    <dbReference type="NCBI Taxonomy" id="433649"/>
    <lineage>
        <taxon>Bacteria</taxon>
        <taxon>Bacillati</taxon>
        <taxon>Actinomycetota</taxon>
        <taxon>Actinomycetes</taxon>
        <taxon>Propionibacteriales</taxon>
        <taxon>Nocardioidaceae</taxon>
        <taxon>Nocardioides</taxon>
    </lineage>
</organism>
<evidence type="ECO:0000313" key="10">
    <source>
        <dbReference type="Proteomes" id="UP001183648"/>
    </source>
</evidence>
<dbReference type="Gene3D" id="3.40.720.10">
    <property type="entry name" value="Alkaline Phosphatase, subunit A"/>
    <property type="match status" value="1"/>
</dbReference>
<sequence>MAAVSFAAVWTMACNVLLNYWRTDASFQQLVERHDVQRVFLLSSVVLGALLAVLTALTNRLLASCGVLLALCLIVAAADHAKLELRREPVYPSDVAFLREPGFLTEMVSPQYVAVGLLGAAGVVVGAALLGRLLRRWFPHPDRTQRRLWLGWHASRVVVGAVALSFLVSLHGFNHAGSFARGAYEKAGVHWKPWAQSANYKQNGFVAGFLYNMPVPAMREPKGYSAATMREIAARYAAPTASESAGGSTVTPNVVVVLSEAFSDPTRLHRVHLERDPIPYTRALMGRTTSGNMLAQLLGGGTANMEFETLTGQSLSQFLPQMNTPYQMLVDKMKSYPSAVGYAKQQGHPTVGVHPFIPTMYRRDAVYPVLGFDRFVSKDKMVHRRRIEPTSRFISDGAAFDEVLDQLRDADGPALVNLVTMQNHYPMKGQYPDPMPVTGITGTRKDQLANYARGLEYSDRAMKNFLASLRQLDEPTTVVFFGDHLPSFWAGSKAMAEEGLTLRQTPYFLWSNGKRLPARHEDLTSPIYFLPLLWQELGLPLPPYYRLLLELHEQIPAMEQGEYYLPDGRRVTESGLPPEAKRLLRDYRLVQYDFSIGHRYAVDQMFPQTH</sequence>
<keyword evidence="10" id="KW-1185">Reference proteome</keyword>
<dbReference type="RefSeq" id="WP_310297198.1">
    <property type="nucleotide sequence ID" value="NZ_BAAAPS010000006.1"/>
</dbReference>
<accession>A0ABU2BPJ9</accession>
<feature type="transmembrane region" description="Helical" evidence="7">
    <location>
        <begin position="154"/>
        <end position="173"/>
    </location>
</feature>
<keyword evidence="5 7" id="KW-1133">Transmembrane helix</keyword>
<evidence type="ECO:0000256" key="2">
    <source>
        <dbReference type="ARBA" id="ARBA00004936"/>
    </source>
</evidence>